<protein>
    <recommendedName>
        <fullName evidence="5">Thaumatin-like protein 1</fullName>
    </recommendedName>
</protein>
<dbReference type="PROSITE" id="PS51367">
    <property type="entry name" value="THAUMATIN_2"/>
    <property type="match status" value="1"/>
</dbReference>
<dbReference type="SMART" id="SM00205">
    <property type="entry name" value="THN"/>
    <property type="match status" value="1"/>
</dbReference>
<dbReference type="EMBL" id="JAVXUP010000683">
    <property type="protein sequence ID" value="KAK3022964.1"/>
    <property type="molecule type" value="Genomic_DNA"/>
</dbReference>
<dbReference type="PANTHER" id="PTHR31048">
    <property type="entry name" value="OS03G0233200 PROTEIN"/>
    <property type="match status" value="1"/>
</dbReference>
<dbReference type="AlphaFoldDB" id="A0AA89AZF3"/>
<feature type="transmembrane region" description="Helical" evidence="1">
    <location>
        <begin position="268"/>
        <end position="286"/>
    </location>
</feature>
<evidence type="ECO:0000313" key="3">
    <source>
        <dbReference type="EMBL" id="KAK3022964.1"/>
    </source>
</evidence>
<reference evidence="3" key="1">
    <citation type="submission" date="2022-12" db="EMBL/GenBank/DDBJ databases">
        <title>Draft genome assemblies for two species of Escallonia (Escalloniales).</title>
        <authorList>
            <person name="Chanderbali A."/>
            <person name="Dervinis C."/>
            <person name="Anghel I."/>
            <person name="Soltis D."/>
            <person name="Soltis P."/>
            <person name="Zapata F."/>
        </authorList>
    </citation>
    <scope>NUCLEOTIDE SEQUENCE</scope>
    <source>
        <strain evidence="3">UCBG64.0493</strain>
        <tissue evidence="3">Leaf</tissue>
    </source>
</reference>
<name>A0AA89AZF3_9ASTE</name>
<keyword evidence="2" id="KW-0732">Signal</keyword>
<evidence type="ECO:0000256" key="2">
    <source>
        <dbReference type="SAM" id="SignalP"/>
    </source>
</evidence>
<sequence>MADVILSAAILLNFLLCFPAGGYSAKLQLTNECNNTVWPALVSAGSTPTLSTPALALQPGKSTTISLPASWSGSLWARTFCTLSSTDRFACVTGDCGSGSPECLSASALPPVTMAKFELNVEGGLNSYVVSASRGYNLAILVVPHGGSGGGCMATGCVNDVEGGCQPEPSGTCNRTCFGYGEPKNCCSGGYAPPDTCKPSPYSQYFVNKCPLAYSYALNDDGKTSEKSSTKDGSRPSRMNSKRVAVIVLLVLTTVIAFILCTVLKPALVVAILSAVYTALGLLFAFL</sequence>
<proteinExistence type="predicted"/>
<gene>
    <name evidence="3" type="ORF">RJ639_046668</name>
</gene>
<feature type="chain" id="PRO_5041663991" description="Thaumatin-like protein 1" evidence="2">
    <location>
        <begin position="25"/>
        <end position="287"/>
    </location>
</feature>
<organism evidence="3 4">
    <name type="scientific">Escallonia herrerae</name>
    <dbReference type="NCBI Taxonomy" id="1293975"/>
    <lineage>
        <taxon>Eukaryota</taxon>
        <taxon>Viridiplantae</taxon>
        <taxon>Streptophyta</taxon>
        <taxon>Embryophyta</taxon>
        <taxon>Tracheophyta</taxon>
        <taxon>Spermatophyta</taxon>
        <taxon>Magnoliopsida</taxon>
        <taxon>eudicotyledons</taxon>
        <taxon>Gunneridae</taxon>
        <taxon>Pentapetalae</taxon>
        <taxon>asterids</taxon>
        <taxon>campanulids</taxon>
        <taxon>Escalloniales</taxon>
        <taxon>Escalloniaceae</taxon>
        <taxon>Escallonia</taxon>
    </lineage>
</organism>
<dbReference type="Pfam" id="PF00314">
    <property type="entry name" value="Thaumatin"/>
    <property type="match status" value="1"/>
</dbReference>
<dbReference type="InterPro" id="IPR001938">
    <property type="entry name" value="Thaumatin"/>
</dbReference>
<dbReference type="Proteomes" id="UP001188597">
    <property type="component" value="Unassembled WGS sequence"/>
</dbReference>
<dbReference type="Gene3D" id="2.60.110.10">
    <property type="entry name" value="Thaumatin"/>
    <property type="match status" value="1"/>
</dbReference>
<feature type="transmembrane region" description="Helical" evidence="1">
    <location>
        <begin position="244"/>
        <end position="261"/>
    </location>
</feature>
<dbReference type="InterPro" id="IPR037176">
    <property type="entry name" value="Osmotin/thaumatin-like_sf"/>
</dbReference>
<feature type="signal peptide" evidence="2">
    <location>
        <begin position="1"/>
        <end position="24"/>
    </location>
</feature>
<evidence type="ECO:0008006" key="5">
    <source>
        <dbReference type="Google" id="ProtNLM"/>
    </source>
</evidence>
<evidence type="ECO:0000313" key="4">
    <source>
        <dbReference type="Proteomes" id="UP001188597"/>
    </source>
</evidence>
<keyword evidence="1" id="KW-0812">Transmembrane</keyword>
<keyword evidence="4" id="KW-1185">Reference proteome</keyword>
<keyword evidence="1" id="KW-1133">Transmembrane helix</keyword>
<comment type="caution">
    <text evidence="3">The sequence shown here is derived from an EMBL/GenBank/DDBJ whole genome shotgun (WGS) entry which is preliminary data.</text>
</comment>
<dbReference type="SUPFAM" id="SSF49870">
    <property type="entry name" value="Osmotin, thaumatin-like protein"/>
    <property type="match status" value="1"/>
</dbReference>
<keyword evidence="1" id="KW-0472">Membrane</keyword>
<accession>A0AA89AZF3</accession>
<evidence type="ECO:0000256" key="1">
    <source>
        <dbReference type="SAM" id="Phobius"/>
    </source>
</evidence>